<keyword evidence="2" id="KW-1185">Reference proteome</keyword>
<name>A0ABV1RCE9_9ALTE</name>
<evidence type="ECO:0000313" key="2">
    <source>
        <dbReference type="Proteomes" id="UP001467690"/>
    </source>
</evidence>
<evidence type="ECO:0000313" key="1">
    <source>
        <dbReference type="EMBL" id="MER2490592.1"/>
    </source>
</evidence>
<gene>
    <name evidence="1" type="ORF">ABS311_01665</name>
</gene>
<sequence>MISNINNSNNSIVNTQYANTNNNTVASASKNSQSVITATEATKLANNIAQFNPAELLASVSTTKINLSQALSLVD</sequence>
<dbReference type="EMBL" id="JBELOE010000060">
    <property type="protein sequence ID" value="MER2490592.1"/>
    <property type="molecule type" value="Genomic_DNA"/>
</dbReference>
<accession>A0ABV1RCE9</accession>
<protein>
    <submittedName>
        <fullName evidence="1">Uncharacterized protein</fullName>
    </submittedName>
</protein>
<dbReference type="RefSeq" id="WP_350400377.1">
    <property type="nucleotide sequence ID" value="NZ_JBELOE010000060.1"/>
</dbReference>
<reference evidence="1 2" key="1">
    <citation type="submission" date="2024-06" db="EMBL/GenBank/DDBJ databases">
        <authorList>
            <person name="Chen R.Y."/>
        </authorList>
    </citation>
    <scope>NUCLEOTIDE SEQUENCE [LARGE SCALE GENOMIC DNA]</scope>
    <source>
        <strain evidence="1 2">D2</strain>
    </source>
</reference>
<comment type="caution">
    <text evidence="1">The sequence shown here is derived from an EMBL/GenBank/DDBJ whole genome shotgun (WGS) entry which is preliminary data.</text>
</comment>
<organism evidence="1 2">
    <name type="scientific">Catenovulum sediminis</name>
    <dbReference type="NCBI Taxonomy" id="1740262"/>
    <lineage>
        <taxon>Bacteria</taxon>
        <taxon>Pseudomonadati</taxon>
        <taxon>Pseudomonadota</taxon>
        <taxon>Gammaproteobacteria</taxon>
        <taxon>Alteromonadales</taxon>
        <taxon>Alteromonadaceae</taxon>
        <taxon>Catenovulum</taxon>
    </lineage>
</organism>
<proteinExistence type="predicted"/>
<dbReference type="Proteomes" id="UP001467690">
    <property type="component" value="Unassembled WGS sequence"/>
</dbReference>